<keyword evidence="4" id="KW-0472">Membrane</keyword>
<evidence type="ECO:0000256" key="4">
    <source>
        <dbReference type="ARBA" id="ARBA00023136"/>
    </source>
</evidence>
<evidence type="ECO:0000259" key="7">
    <source>
        <dbReference type="Pfam" id="PF11365"/>
    </source>
</evidence>
<feature type="coiled-coil region" evidence="5">
    <location>
        <begin position="453"/>
        <end position="487"/>
    </location>
</feature>
<dbReference type="GO" id="GO:0008286">
    <property type="term" value="P:insulin receptor signaling pathway"/>
    <property type="evidence" value="ECO:0007669"/>
    <property type="project" value="TreeGrafter"/>
</dbReference>
<dbReference type="Proteomes" id="UP001066276">
    <property type="component" value="Chromosome 7"/>
</dbReference>
<dbReference type="EMBL" id="JANPWB010000011">
    <property type="protein sequence ID" value="KAJ1124773.1"/>
    <property type="molecule type" value="Genomic_DNA"/>
</dbReference>
<feature type="region of interest" description="Disordered" evidence="6">
    <location>
        <begin position="1"/>
        <end position="152"/>
    </location>
</feature>
<accession>A0AAV7PE17</accession>
<feature type="region of interest" description="Disordered" evidence="6">
    <location>
        <begin position="1089"/>
        <end position="1109"/>
    </location>
</feature>
<evidence type="ECO:0000256" key="6">
    <source>
        <dbReference type="SAM" id="MobiDB-lite"/>
    </source>
</evidence>
<feature type="coiled-coil region" evidence="5">
    <location>
        <begin position="520"/>
        <end position="554"/>
    </location>
</feature>
<evidence type="ECO:0000256" key="5">
    <source>
        <dbReference type="SAM" id="Coils"/>
    </source>
</evidence>
<organism evidence="9 10">
    <name type="scientific">Pleurodeles waltl</name>
    <name type="common">Iberian ribbed newt</name>
    <dbReference type="NCBI Taxonomy" id="8319"/>
    <lineage>
        <taxon>Eukaryota</taxon>
        <taxon>Metazoa</taxon>
        <taxon>Chordata</taxon>
        <taxon>Craniata</taxon>
        <taxon>Vertebrata</taxon>
        <taxon>Euteleostomi</taxon>
        <taxon>Amphibia</taxon>
        <taxon>Batrachia</taxon>
        <taxon>Caudata</taxon>
        <taxon>Salamandroidea</taxon>
        <taxon>Salamandridae</taxon>
        <taxon>Pleurodelinae</taxon>
        <taxon>Pleurodeles</taxon>
    </lineage>
</organism>
<keyword evidence="3 5" id="KW-0175">Coiled coil</keyword>
<dbReference type="InterPro" id="IPR027881">
    <property type="entry name" value="SOGA_CC"/>
</dbReference>
<evidence type="ECO:0000256" key="2">
    <source>
        <dbReference type="ARBA" id="ARBA00022553"/>
    </source>
</evidence>
<dbReference type="GO" id="GO:0010506">
    <property type="term" value="P:regulation of autophagy"/>
    <property type="evidence" value="ECO:0007669"/>
    <property type="project" value="InterPro"/>
</dbReference>
<dbReference type="InterPro" id="IPR049885">
    <property type="entry name" value="MTCL1-3"/>
</dbReference>
<gene>
    <name evidence="9" type="ORF">NDU88_003222</name>
</gene>
<keyword evidence="10" id="KW-1185">Reference proteome</keyword>
<evidence type="ECO:0000313" key="10">
    <source>
        <dbReference type="Proteomes" id="UP001066276"/>
    </source>
</evidence>
<sequence length="1628" mass="184710">MEAEADNHYPLASPFPLRPKERKKLPRPPSPARPRDMPGWTLAKLRSSDSNTPGSPVSLSSQIGLVGRRTRQATKNHPDKSRNEPDRSGLAGQEDEARVVDSRPVPAKGPCMLSDVNSEEGPINEHGKNKFSGEGTCRQDSKPRWKDEESLGQEGKRGLYHCPEEDKRGFNVLELPDATDEDISPLDEYSLDSRVELNTSLTFSDLTDELMNSTQDGLLRELDELRSENDYLKDEIEELRSEMLEMRDAYTEEDVYQLQELQMQLDHANKTCRILQYRLRKAERRSLRVAQTGHVDGELIHSLEQDVKVAKDVSVRLHNELEAVEKKKGKLEEENEDLRQRLIETEVAKQVLLNEMDKFKESSLKKRGRPSGKAERKSSLQEDSADLKCQLRFAKEETALMCRKLTKLAKDTDIMREELLKYNSLYGDLDSTLSVEELVDTPYSREAEWKVHLKLVEEEANILSRRIVELEVENRGLRAEMDEMKGQGDKDLISPDVLFGFSCTNYGESGEKFLELRKHLQFVEEEAEVLRRSLMESEDQNKLLMNELNKYKSEHDQDRTISEDSGSVISELSQKELSTAKIQISELSGKVKKLQYENRVLLTNLQRYDLASSKGTQPVLETSAEAGDSAQCIPTTVCRKVPATGENGTEGCQEKKSRSMAIKCQDTSHTSSSKLFTTKDIENLVSVRDQATLVNNTIEVLLAEQNIIRCIDNEYADLLLTDTDNNEMTNNSNMSNVLFAQLGLLQKELNYFMTRMENGLKGNADSLNVHPASLSPSSLKEYSSKEEGMSFQMKEPETVLSEANGSTQGLQEQLSQERQLKKEEPETFNQKLVQLNEDHQKALLRRDFELESLNLQRRLEQTFWSQEKNFLLQESQQFKQTFLLLFMKLKWFLKGWRSGKILPNEGDDFLEVNNIKELYLLIEEEELNPQQTNTTRNEGDSWSQNMTNEYIKTLSDMKSILKELCKELQDERKALGELQQQYAKAKSAWAIEKIEFKCQTTEQMDCGKQMLDKASSDVKAALMREREEHQHLLTESYSAVMNLTKQLQISQKNWEQEKVELLQRFRDEQIQSDQLIKELQNKVTQALNEKMQDKDSDSEADANDSTLKRAKSFPSMSKFESVVEASPYLPGRNGPIVNENLRVARFMASDLVDSLELNQKNCFYINNDKALAEHLTKDNIGISSWDYTLINTSRQMTTQKQMQRSYTAPDKTGTRIYYSPPVVRRIDALLPRNEEGKCMIKPGFPFTMATPKDRSSSDSFSENTYSKWLQNVSRKQHEILDTTNVKESAAPVPVFPPTLGDFEISGNMSDDMKEITNCVRQVIRSSSLERKVKNTSSQTVELSDVGTQIVRMVSIGLQTETPRGSIHVKSWSPRSSSLISARSKQISSSLDKVQSRIERPCCTTKYGSPKLQRKSSSKLDGSKERSLCCLHQSKLNGSAWARSTTTRDSPVLSNINDGLSSLFSVVEHSGSTESLWKPGAQENPAKSDAPKYGIVQEFLRNVCGRSQSVTKGAEKKDRMEVSLKKQDIISSETHQLDIAPKTLHKRIVKQTSSDEEKLLPSVQSSKDGTLCDADVRSTQEATCNCSSQSLTSCFPRPSRSTGRHSPTKCKYHPSDQAPLEEKAGSGSE</sequence>
<protein>
    <recommendedName>
        <fullName evidence="11">Protein SOGA1</fullName>
    </recommendedName>
</protein>
<dbReference type="InterPro" id="IPR027882">
    <property type="entry name" value="SOGA1/2-like_CC"/>
</dbReference>
<keyword evidence="2" id="KW-0597">Phosphoprotein</keyword>
<dbReference type="PANTHER" id="PTHR15742:SF1">
    <property type="entry name" value="PROTEIN SOGA1"/>
    <property type="match status" value="1"/>
</dbReference>
<dbReference type="GO" id="GO:0016020">
    <property type="term" value="C:membrane"/>
    <property type="evidence" value="ECO:0007669"/>
    <property type="project" value="UniProtKB-SubCell"/>
</dbReference>
<feature type="region of interest" description="Disordered" evidence="6">
    <location>
        <begin position="772"/>
        <end position="793"/>
    </location>
</feature>
<feature type="compositionally biased region" description="Basic residues" evidence="6">
    <location>
        <begin position="1601"/>
        <end position="1611"/>
    </location>
</feature>
<evidence type="ECO:0000313" key="9">
    <source>
        <dbReference type="EMBL" id="KAJ1124773.1"/>
    </source>
</evidence>
<proteinExistence type="predicted"/>
<comment type="caution">
    <text evidence="9">The sequence shown here is derived from an EMBL/GenBank/DDBJ whole genome shotgun (WGS) entry which is preliminary data.</text>
</comment>
<comment type="subcellular location">
    <subcellularLocation>
        <location evidence="1">Membrane</location>
    </subcellularLocation>
</comment>
<dbReference type="Pfam" id="PF11365">
    <property type="entry name" value="SOGA"/>
    <property type="match status" value="2"/>
</dbReference>
<feature type="compositionally biased region" description="Basic and acidic residues" evidence="6">
    <location>
        <begin position="137"/>
        <end position="152"/>
    </location>
</feature>
<feature type="compositionally biased region" description="Polar residues" evidence="6">
    <location>
        <begin position="1587"/>
        <end position="1600"/>
    </location>
</feature>
<feature type="coiled-coil region" evidence="5">
    <location>
        <begin position="951"/>
        <end position="988"/>
    </location>
</feature>
<feature type="coiled-coil region" evidence="5">
    <location>
        <begin position="314"/>
        <end position="397"/>
    </location>
</feature>
<feature type="coiled-coil region" evidence="5">
    <location>
        <begin position="215"/>
        <end position="285"/>
    </location>
</feature>
<feature type="compositionally biased region" description="Polar residues" evidence="6">
    <location>
        <begin position="48"/>
        <end position="63"/>
    </location>
</feature>
<dbReference type="PANTHER" id="PTHR15742">
    <property type="entry name" value="GIRDIN"/>
    <property type="match status" value="1"/>
</dbReference>
<reference evidence="9" key="1">
    <citation type="journal article" date="2022" name="bioRxiv">
        <title>Sequencing and chromosome-scale assembly of the giantPleurodeles waltlgenome.</title>
        <authorList>
            <person name="Brown T."/>
            <person name="Elewa A."/>
            <person name="Iarovenko S."/>
            <person name="Subramanian E."/>
            <person name="Araus A.J."/>
            <person name="Petzold A."/>
            <person name="Susuki M."/>
            <person name="Suzuki K.-i.T."/>
            <person name="Hayashi T."/>
            <person name="Toyoda A."/>
            <person name="Oliveira C."/>
            <person name="Osipova E."/>
            <person name="Leigh N.D."/>
            <person name="Simon A."/>
            <person name="Yun M.H."/>
        </authorList>
    </citation>
    <scope>NUCLEOTIDE SEQUENCE</scope>
    <source>
        <strain evidence="9">20211129_DDA</strain>
        <tissue evidence="9">Liver</tissue>
    </source>
</reference>
<evidence type="ECO:0000256" key="3">
    <source>
        <dbReference type="ARBA" id="ARBA00023054"/>
    </source>
</evidence>
<dbReference type="Pfam" id="PF14818">
    <property type="entry name" value="SOGA1-2-like_CC"/>
    <property type="match status" value="1"/>
</dbReference>
<evidence type="ECO:0000259" key="8">
    <source>
        <dbReference type="Pfam" id="PF14818"/>
    </source>
</evidence>
<feature type="compositionally biased region" description="Basic and acidic residues" evidence="6">
    <location>
        <begin position="1619"/>
        <end position="1628"/>
    </location>
</feature>
<feature type="domain" description="SOGA coiled-coil" evidence="7">
    <location>
        <begin position="514"/>
        <end position="601"/>
    </location>
</feature>
<feature type="domain" description="SOGA 1/2-like coiled-coil" evidence="8">
    <location>
        <begin position="1041"/>
        <end position="1092"/>
    </location>
</feature>
<evidence type="ECO:0000256" key="1">
    <source>
        <dbReference type="ARBA" id="ARBA00004370"/>
    </source>
</evidence>
<feature type="compositionally biased region" description="Basic and acidic residues" evidence="6">
    <location>
        <begin position="76"/>
        <end position="87"/>
    </location>
</feature>
<feature type="domain" description="SOGA coiled-coil" evidence="7">
    <location>
        <begin position="383"/>
        <end position="477"/>
    </location>
</feature>
<evidence type="ECO:0008006" key="11">
    <source>
        <dbReference type="Google" id="ProtNLM"/>
    </source>
</evidence>
<feature type="region of interest" description="Disordered" evidence="6">
    <location>
        <begin position="1587"/>
        <end position="1628"/>
    </location>
</feature>
<dbReference type="GO" id="GO:0005615">
    <property type="term" value="C:extracellular space"/>
    <property type="evidence" value="ECO:0007669"/>
    <property type="project" value="InterPro"/>
</dbReference>
<name>A0AAV7PE17_PLEWA</name>